<feature type="domain" description="CARD" evidence="16">
    <location>
        <begin position="8"/>
        <end position="93"/>
    </location>
</feature>
<evidence type="ECO:0000313" key="19">
    <source>
        <dbReference type="Proteomes" id="UP000710432"/>
    </source>
</evidence>
<evidence type="ECO:0000259" key="13">
    <source>
        <dbReference type="PROSITE" id="PS50002"/>
    </source>
</evidence>
<dbReference type="InterPro" id="IPR036034">
    <property type="entry name" value="PDZ_sf"/>
</dbReference>
<dbReference type="Gene3D" id="2.60.220.30">
    <property type="match status" value="1"/>
</dbReference>
<evidence type="ECO:0000256" key="7">
    <source>
        <dbReference type="ARBA" id="ARBA00022553"/>
    </source>
</evidence>
<feature type="region of interest" description="Disordered" evidence="12">
    <location>
        <begin position="1388"/>
        <end position="1698"/>
    </location>
</feature>
<feature type="region of interest" description="Disordered" evidence="12">
    <location>
        <begin position="212"/>
        <end position="299"/>
    </location>
</feature>
<evidence type="ECO:0000256" key="8">
    <source>
        <dbReference type="ARBA" id="ARBA00022737"/>
    </source>
</evidence>
<dbReference type="SMART" id="SM00228">
    <property type="entry name" value="PDZ"/>
    <property type="match status" value="3"/>
</dbReference>
<feature type="compositionally biased region" description="Basic and acidic residues" evidence="12">
    <location>
        <begin position="1449"/>
        <end position="1460"/>
    </location>
</feature>
<comment type="similarity">
    <text evidence="3">Belongs to the MAGUK family.</text>
</comment>
<gene>
    <name evidence="18" type="ORF">LTLLF_196845</name>
</gene>
<feature type="domain" description="Guanylate kinase-like" evidence="14">
    <location>
        <begin position="800"/>
        <end position="901"/>
    </location>
</feature>
<dbReference type="InterPro" id="IPR035597">
    <property type="entry name" value="ZO-1_SH3"/>
</dbReference>
<feature type="compositionally biased region" description="Basic and acidic residues" evidence="12">
    <location>
        <begin position="1649"/>
        <end position="1658"/>
    </location>
</feature>
<dbReference type="PROSITE" id="PS50106">
    <property type="entry name" value="PDZ"/>
    <property type="match status" value="3"/>
</dbReference>
<dbReference type="FunFam" id="2.30.42.10:FF:000009">
    <property type="entry name" value="Putative tight junction protein ZO-1"/>
    <property type="match status" value="1"/>
</dbReference>
<dbReference type="FunFam" id="2.30.42.10:FF:000013">
    <property type="entry name" value="Putative tight junction protein ZO-1"/>
    <property type="match status" value="1"/>
</dbReference>
<dbReference type="Proteomes" id="UP000710432">
    <property type="component" value="Unassembled WGS sequence"/>
</dbReference>
<dbReference type="Gene3D" id="3.40.50.300">
    <property type="entry name" value="P-loop containing nucleotide triphosphate hydrolases"/>
    <property type="match status" value="1"/>
</dbReference>
<dbReference type="InterPro" id="IPR001452">
    <property type="entry name" value="SH3_domain"/>
</dbReference>
<feature type="domain" description="PDZ" evidence="15">
    <location>
        <begin position="296"/>
        <end position="374"/>
    </location>
</feature>
<dbReference type="InterPro" id="IPR005418">
    <property type="entry name" value="ZO-1"/>
</dbReference>
<dbReference type="CDD" id="cd06728">
    <property type="entry name" value="PDZ2_ZO1-like_ds"/>
    <property type="match status" value="1"/>
</dbReference>
<dbReference type="GO" id="GO:0090557">
    <property type="term" value="P:establishment of endothelial intestinal barrier"/>
    <property type="evidence" value="ECO:0007669"/>
    <property type="project" value="TreeGrafter"/>
</dbReference>
<dbReference type="GO" id="GO:0005923">
    <property type="term" value="C:bicellular tight junction"/>
    <property type="evidence" value="ECO:0007669"/>
    <property type="project" value="UniProtKB-SubCell"/>
</dbReference>
<feature type="compositionally biased region" description="Basic and acidic residues" evidence="12">
    <location>
        <begin position="989"/>
        <end position="1002"/>
    </location>
</feature>
<comment type="subcellular location">
    <subcellularLocation>
        <location evidence="2">Cell junction</location>
        <location evidence="2">Tight junction</location>
    </subcellularLocation>
    <subcellularLocation>
        <location evidence="1">Cell membrane</location>
        <topology evidence="1">Peripheral membrane protein</topology>
        <orientation evidence="1">Cytoplasmic side</orientation>
    </subcellularLocation>
</comment>
<name>A0A8J6FYR8_MICOH</name>
<dbReference type="CDD" id="cd06729">
    <property type="entry name" value="PDZ3_ZO1-like_domain"/>
    <property type="match status" value="1"/>
</dbReference>
<dbReference type="Gene3D" id="1.10.533.10">
    <property type="entry name" value="Death Domain, Fas"/>
    <property type="match status" value="1"/>
</dbReference>
<keyword evidence="10" id="KW-0472">Membrane</keyword>
<evidence type="ECO:0000259" key="16">
    <source>
        <dbReference type="PROSITE" id="PS50209"/>
    </source>
</evidence>
<dbReference type="CDD" id="cd12026">
    <property type="entry name" value="SH3_ZO-1"/>
    <property type="match status" value="1"/>
</dbReference>
<dbReference type="PANTHER" id="PTHR13865">
    <property type="entry name" value="TIGHT JUNCTION PROTEIN"/>
    <property type="match status" value="1"/>
</dbReference>
<dbReference type="Pfam" id="PF00625">
    <property type="entry name" value="Guanylate_kin"/>
    <property type="match status" value="1"/>
</dbReference>
<reference evidence="18" key="1">
    <citation type="submission" date="2020-03" db="EMBL/GenBank/DDBJ databases">
        <title>Studies in the Genomics of Life Span.</title>
        <authorList>
            <person name="Glass D."/>
        </authorList>
    </citation>
    <scope>NUCLEOTIDE SEQUENCE</scope>
    <source>
        <strain evidence="18">LTLLF</strain>
        <tissue evidence="18">Muscle</tissue>
    </source>
</reference>
<feature type="compositionally biased region" description="Basic residues" evidence="12">
    <location>
        <begin position="212"/>
        <end position="222"/>
    </location>
</feature>
<feature type="compositionally biased region" description="Basic and acidic residues" evidence="12">
    <location>
        <begin position="426"/>
        <end position="437"/>
    </location>
</feature>
<dbReference type="InterPro" id="IPR001478">
    <property type="entry name" value="PDZ"/>
</dbReference>
<dbReference type="PROSITE" id="PS51145">
    <property type="entry name" value="ZU5"/>
    <property type="match status" value="1"/>
</dbReference>
<feature type="domain" description="PDZ" evidence="15">
    <location>
        <begin position="132"/>
        <end position="220"/>
    </location>
</feature>
<organism evidence="18 19">
    <name type="scientific">Microtus ochrogaster</name>
    <name type="common">Prairie vole</name>
    <dbReference type="NCBI Taxonomy" id="79684"/>
    <lineage>
        <taxon>Eukaryota</taxon>
        <taxon>Metazoa</taxon>
        <taxon>Chordata</taxon>
        <taxon>Craniata</taxon>
        <taxon>Vertebrata</taxon>
        <taxon>Euteleostomi</taxon>
        <taxon>Mammalia</taxon>
        <taxon>Eutheria</taxon>
        <taxon>Euarchontoglires</taxon>
        <taxon>Glires</taxon>
        <taxon>Rodentia</taxon>
        <taxon>Myomorpha</taxon>
        <taxon>Muroidea</taxon>
        <taxon>Cricetidae</taxon>
        <taxon>Arvicolinae</taxon>
        <taxon>Microtus</taxon>
    </lineage>
</organism>
<feature type="compositionally biased region" description="Basic and acidic residues" evidence="12">
    <location>
        <begin position="1223"/>
        <end position="1238"/>
    </location>
</feature>
<dbReference type="CDD" id="cd01671">
    <property type="entry name" value="CARD"/>
    <property type="match status" value="1"/>
</dbReference>
<dbReference type="Pfam" id="PF00595">
    <property type="entry name" value="PDZ"/>
    <property type="match status" value="3"/>
</dbReference>
<dbReference type="InterPro" id="IPR027417">
    <property type="entry name" value="P-loop_NTPase"/>
</dbReference>
<feature type="domain" description="PDZ" evidence="15">
    <location>
        <begin position="531"/>
        <end position="612"/>
    </location>
</feature>
<feature type="compositionally biased region" description="Polar residues" evidence="12">
    <location>
        <begin position="1569"/>
        <end position="1582"/>
    </location>
</feature>
<feature type="compositionally biased region" description="Low complexity" evidence="12">
    <location>
        <begin position="1502"/>
        <end position="1513"/>
    </location>
</feature>
<dbReference type="InterPro" id="IPR008144">
    <property type="entry name" value="Guanylate_kin-like_dom"/>
</dbReference>
<feature type="domain" description="SH3" evidence="13">
    <location>
        <begin position="626"/>
        <end position="694"/>
    </location>
</feature>
<dbReference type="GO" id="GO:0050839">
    <property type="term" value="F:cell adhesion molecule binding"/>
    <property type="evidence" value="ECO:0007669"/>
    <property type="project" value="TreeGrafter"/>
</dbReference>
<dbReference type="SUPFAM" id="SSF52540">
    <property type="entry name" value="P-loop containing nucleoside triphosphate hydrolases"/>
    <property type="match status" value="1"/>
</dbReference>
<feature type="domain" description="ZU5" evidence="17">
    <location>
        <begin position="1745"/>
        <end position="1879"/>
    </location>
</feature>
<keyword evidence="5 11" id="KW-0728">SH3 domain</keyword>
<dbReference type="InterPro" id="IPR011029">
    <property type="entry name" value="DEATH-like_dom_sf"/>
</dbReference>
<feature type="region of interest" description="Disordered" evidence="12">
    <location>
        <begin position="935"/>
        <end position="1115"/>
    </location>
</feature>
<dbReference type="GO" id="GO:0150105">
    <property type="term" value="P:protein localization to cell-cell junction"/>
    <property type="evidence" value="ECO:0007669"/>
    <property type="project" value="TreeGrafter"/>
</dbReference>
<dbReference type="FunFam" id="2.30.42.10:FF:000029">
    <property type="entry name" value="tight junction protein ZO-1 isoform X1"/>
    <property type="match status" value="1"/>
</dbReference>
<evidence type="ECO:0000256" key="4">
    <source>
        <dbReference type="ARBA" id="ARBA00022427"/>
    </source>
</evidence>
<dbReference type="GO" id="GO:1905605">
    <property type="term" value="P:positive regulation of blood-brain barrier permeability"/>
    <property type="evidence" value="ECO:0007669"/>
    <property type="project" value="TreeGrafter"/>
</dbReference>
<dbReference type="Pfam" id="PF00619">
    <property type="entry name" value="CARD"/>
    <property type="match status" value="1"/>
</dbReference>
<dbReference type="FunFam" id="2.60.220.30:FF:000004">
    <property type="entry name" value="tight junction protein ZO-1 isoform X1"/>
    <property type="match status" value="1"/>
</dbReference>
<feature type="compositionally biased region" description="Low complexity" evidence="12">
    <location>
        <begin position="1052"/>
        <end position="1064"/>
    </location>
</feature>
<dbReference type="Gene3D" id="2.30.30.40">
    <property type="entry name" value="SH3 Domains"/>
    <property type="match status" value="1"/>
</dbReference>
<dbReference type="InterPro" id="IPR000906">
    <property type="entry name" value="ZU5_dom"/>
</dbReference>
<comment type="caution">
    <text evidence="18">The sequence shown here is derived from an EMBL/GenBank/DDBJ whole genome shotgun (WGS) entry which is preliminary data.</text>
</comment>
<keyword evidence="7" id="KW-0597">Phosphoprotein</keyword>
<dbReference type="FunFam" id="3.40.50.300:FF:000110">
    <property type="entry name" value="tight junction protein ZO-1 isoform X1"/>
    <property type="match status" value="1"/>
</dbReference>
<dbReference type="PRINTS" id="PR01598">
    <property type="entry name" value="ZONOCCLUDNS1"/>
</dbReference>
<dbReference type="InterPro" id="IPR001315">
    <property type="entry name" value="CARD"/>
</dbReference>
<evidence type="ECO:0000256" key="1">
    <source>
        <dbReference type="ARBA" id="ARBA00004413"/>
    </source>
</evidence>
<evidence type="ECO:0000256" key="2">
    <source>
        <dbReference type="ARBA" id="ARBA00004435"/>
    </source>
</evidence>
<dbReference type="SUPFAM" id="SSF50044">
    <property type="entry name" value="SH3-domain"/>
    <property type="match status" value="1"/>
</dbReference>
<dbReference type="EMBL" id="JAATJU010026700">
    <property type="protein sequence ID" value="KAH0501312.1"/>
    <property type="molecule type" value="Genomic_DNA"/>
</dbReference>
<evidence type="ECO:0000259" key="15">
    <source>
        <dbReference type="PROSITE" id="PS50106"/>
    </source>
</evidence>
<dbReference type="SUPFAM" id="SSF50156">
    <property type="entry name" value="PDZ domain-like"/>
    <property type="match status" value="3"/>
</dbReference>
<sequence length="1879" mass="210838">MRNRWLSDILLRYKEQILKDIPLGQVLPYLVYDGVFSLKEYREILSQDGDRYPERVECFLLRLFSKGPGAFCAFCSHLEEFSPYLLTSLFLYYQEQIQRTLQDVLVEEEATRIGARRDPSDISDTEDRELGAQLFHKYAPGFGFGIAISGGRDNPHFQSGETSIVISDVLKGGPAEGQLQENDRVAMVNGVSMDNVEHAFAVQQLRKSGKNAKITIRRKKKVQIPVSRPDPEPVSDNEDDSYDEEVHDPRSSRGTLVNRRSEKNWARDRSASRERSLSPRSDRRSVASSQPAKPTKVTLVKSRKNEEYGLRLASHIFVKEISQDSLAARDGNIQEGDVVLKINGTVTENMSLTDAKTLIERSKGKLKMVVQRDERATLLNVPDLSDSIHSANASERDDISEIQSLASDHSGRSHDRPPRRSQSRSPDQRSEPSDHSRQSPQQPSNGSLRSREEERISKPGAVSTPVKHIDDHTAKAVEEVIVEKNEKQTPTLPEPKPVYAQVGQPDVDLPVSPSDGVLPNSTHEDGILRPSMKLVKFRKGDSVGLRLAGGNDVGIFVAGVLEDSPAAKEGLEEGDQILRVNNVDFTNIIREEAVLFLLDLPKGEEVTILAQKKKDVYRRIVESDVGDSFYIRTHFEYEKESPYGLSFNKGEVFRVVDTLYNGKLGSWLAIRIGKNHKEVERGIIPNKNRAEQLASVQYTLPKTAGGDRADFWRFRGLRSSKRNLRKSREDLSAQPVQTKFPAYERVVLREAGFLRPVTIFGPIADVAREKLAREEPDIYQIAKSEPRDAGTDHRSSGIIRLHTIKQIIDQDKHALLDVTPNAVDRLNYAQWYPIVVFLNPDSKQGVKTMRMRLCPESRKSARKLYERSHKLRKNNHHLFTTTINLNSMNDGWYGALKEAIQQQQNQLVWVSEGKADGATSDDLDLHDDRLSYLSAPGSEYSMYSTDSRHTSDYEDTDTEGGAYTDQELDETLNDEVGTPPESAITRSSEPVREDSSGMHHENQTYPPYSPQAQPQPIHRIDSPGLKTASQQKAEASSPVPYLSPETNPAPPASAANPNAKLANASVRREELTPAPPTSHASSQADCLGAPSAETADMVLRDEGPSLSPHVEPTEVFRKEPYPEEMMRQNHILKQPALGHPGQRPDKEPNLAYEPQLPYIEKQASRDLEQPAYRYDSSGYTDQFSRNYDHRLRYEDRIPTYEDQWSYYDDKQPYQPRPSFDNQPPRDLDSRQHPEEPSERGYFPRFEEPASLSYDNRPRYEQLPRTSTLRHEEQSTSGYEVHNRYRPEAQPYTSSGPKSSEPKQYFDQYSRSYEQVPPQGFTSKTGHYEPLHGAAVVPPLIPSSQQKPEILASATKPQPPPPTLTEEEEDPAMKPQSVLTRVKMFENKRSASLESKRDVNDTASFKPPEVASKPPSASLAGPKPVPQSQFSEHDKTLYRLPEPQKPQVKPPEDIVRSNHYDPEEDEEYYRKQLSYFDRRSFETKPPAHIPASHHPEPAKPVHSQSQPNFSSYSSKGKPETDAVDRSFSEKRYDPIQATPPPPPLPSQYTQPAPPMSSSSLHVHSKGAQGEGNSVSLDFQNSYMSKPDPPPSQSKPTTFRPPAREDSAQTFYPQKSFPEKAPVNGAEQTQKTITPAYNRFTPKPYTSSARPFERKFESPKFNHNLLPSETVHKPELSSKTPTSPKTLMKAHSSAQPPEFDSGVETFSIHADKPKYQMNNISTMPKAVPVSPSAVEEDEDEDGHTVVATARGIFNSNGGVLSSIETGVSIIIPQGAIPEGIEQEIYFKVCRDNSILPPLDKEKGETLLSPLVMCGPHGLKFLKPVELRLPHCASMTPDGWSFALKSSDSSSGDPKTWQNKCLPGDPNYLVGANCVSVLIDHF</sequence>
<keyword evidence="8" id="KW-0677">Repeat</keyword>
<evidence type="ECO:0000256" key="6">
    <source>
        <dbReference type="ARBA" id="ARBA00022475"/>
    </source>
</evidence>
<keyword evidence="4" id="KW-0796">Tight junction</keyword>
<dbReference type="PROSITE" id="PS50209">
    <property type="entry name" value="CARD"/>
    <property type="match status" value="1"/>
</dbReference>
<dbReference type="InterPro" id="IPR008145">
    <property type="entry name" value="GK/Ca_channel_bsu"/>
</dbReference>
<dbReference type="PROSITE" id="PS50002">
    <property type="entry name" value="SH3"/>
    <property type="match status" value="1"/>
</dbReference>
<proteinExistence type="inferred from homology"/>
<feature type="compositionally biased region" description="Polar residues" evidence="12">
    <location>
        <begin position="1624"/>
        <end position="1633"/>
    </location>
</feature>
<dbReference type="InterPro" id="IPR036028">
    <property type="entry name" value="SH3-like_dom_sf"/>
</dbReference>
<feature type="compositionally biased region" description="Basic and acidic residues" evidence="12">
    <location>
        <begin position="259"/>
        <end position="285"/>
    </location>
</feature>
<dbReference type="InterPro" id="IPR005417">
    <property type="entry name" value="ZO"/>
</dbReference>
<keyword evidence="6" id="KW-1003">Cell membrane</keyword>
<dbReference type="GO" id="GO:0045216">
    <property type="term" value="P:cell-cell junction organization"/>
    <property type="evidence" value="ECO:0007669"/>
    <property type="project" value="TreeGrafter"/>
</dbReference>
<dbReference type="PANTHER" id="PTHR13865:SF25">
    <property type="entry name" value="TIGHT JUNCTION PROTEIN ZO-1"/>
    <property type="match status" value="1"/>
</dbReference>
<keyword evidence="9" id="KW-0965">Cell junction</keyword>
<evidence type="ECO:0000256" key="9">
    <source>
        <dbReference type="ARBA" id="ARBA00022949"/>
    </source>
</evidence>
<dbReference type="GO" id="GO:0042981">
    <property type="term" value="P:regulation of apoptotic process"/>
    <property type="evidence" value="ECO:0007669"/>
    <property type="project" value="InterPro"/>
</dbReference>
<dbReference type="PRINTS" id="PR01597">
    <property type="entry name" value="ZONOCCLUDNS"/>
</dbReference>
<dbReference type="PROSITE" id="PS50052">
    <property type="entry name" value="GUANYLATE_KINASE_2"/>
    <property type="match status" value="1"/>
</dbReference>
<evidence type="ECO:0000259" key="17">
    <source>
        <dbReference type="PROSITE" id="PS51145"/>
    </source>
</evidence>
<evidence type="ECO:0000256" key="3">
    <source>
        <dbReference type="ARBA" id="ARBA00007014"/>
    </source>
</evidence>
<feature type="compositionally biased region" description="Polar residues" evidence="12">
    <location>
        <begin position="438"/>
        <end position="448"/>
    </location>
</feature>
<feature type="compositionally biased region" description="Basic and acidic residues" evidence="12">
    <location>
        <begin position="1186"/>
        <end position="1199"/>
    </location>
</feature>
<accession>A0A8J6FYR8</accession>
<evidence type="ECO:0000256" key="5">
    <source>
        <dbReference type="ARBA" id="ARBA00022443"/>
    </source>
</evidence>
<dbReference type="GO" id="GO:0005886">
    <property type="term" value="C:plasma membrane"/>
    <property type="evidence" value="ECO:0007669"/>
    <property type="project" value="UniProtKB-SubCell"/>
</dbReference>
<feature type="compositionally biased region" description="Basic and acidic residues" evidence="12">
    <location>
        <begin position="1388"/>
        <end position="1399"/>
    </location>
</feature>
<dbReference type="SUPFAM" id="SSF47986">
    <property type="entry name" value="DEATH domain"/>
    <property type="match status" value="1"/>
</dbReference>
<evidence type="ECO:0000256" key="10">
    <source>
        <dbReference type="ARBA" id="ARBA00023136"/>
    </source>
</evidence>
<feature type="region of interest" description="Disordered" evidence="12">
    <location>
        <begin position="1131"/>
        <end position="1376"/>
    </location>
</feature>
<feature type="compositionally biased region" description="Acidic residues" evidence="12">
    <location>
        <begin position="233"/>
        <end position="246"/>
    </location>
</feature>
<feature type="compositionally biased region" description="Basic and acidic residues" evidence="12">
    <location>
        <begin position="1515"/>
        <end position="1532"/>
    </location>
</feature>
<evidence type="ECO:0000256" key="12">
    <source>
        <dbReference type="SAM" id="MobiDB-lite"/>
    </source>
</evidence>
<dbReference type="GO" id="GO:0098609">
    <property type="term" value="P:cell-cell adhesion"/>
    <property type="evidence" value="ECO:0007669"/>
    <property type="project" value="TreeGrafter"/>
</dbReference>
<feature type="compositionally biased region" description="Low complexity" evidence="12">
    <location>
        <begin position="1003"/>
        <end position="1016"/>
    </location>
</feature>
<dbReference type="Gene3D" id="2.30.42.10">
    <property type="match status" value="3"/>
</dbReference>
<dbReference type="Pfam" id="PF00791">
    <property type="entry name" value="ZU5"/>
    <property type="match status" value="1"/>
</dbReference>
<feature type="compositionally biased region" description="Basic and acidic residues" evidence="12">
    <location>
        <begin position="409"/>
        <end position="418"/>
    </location>
</feature>
<dbReference type="Pfam" id="PF07653">
    <property type="entry name" value="SH3_2"/>
    <property type="match status" value="1"/>
</dbReference>
<dbReference type="SMART" id="SM00218">
    <property type="entry name" value="ZU5"/>
    <property type="match status" value="1"/>
</dbReference>
<feature type="region of interest" description="Disordered" evidence="12">
    <location>
        <begin position="406"/>
        <end position="470"/>
    </location>
</feature>
<protein>
    <submittedName>
        <fullName evidence="18">Tight junction protein ZO-1</fullName>
    </submittedName>
</protein>
<evidence type="ECO:0000256" key="11">
    <source>
        <dbReference type="PROSITE-ProRule" id="PRU00192"/>
    </source>
</evidence>
<dbReference type="SMART" id="SM00072">
    <property type="entry name" value="GuKc"/>
    <property type="match status" value="1"/>
</dbReference>
<evidence type="ECO:0000259" key="14">
    <source>
        <dbReference type="PROSITE" id="PS50052"/>
    </source>
</evidence>
<dbReference type="CDD" id="cd06727">
    <property type="entry name" value="PDZ1_ZO1-like"/>
    <property type="match status" value="1"/>
</dbReference>
<evidence type="ECO:0000313" key="18">
    <source>
        <dbReference type="EMBL" id="KAH0501312.1"/>
    </source>
</evidence>